<dbReference type="InterPro" id="IPR001173">
    <property type="entry name" value="Glyco_trans_2-like"/>
</dbReference>
<dbReference type="AlphaFoldDB" id="A0A1T2L3V0"/>
<proteinExistence type="predicted"/>
<dbReference type="PANTHER" id="PTHR43685">
    <property type="entry name" value="GLYCOSYLTRANSFERASE"/>
    <property type="match status" value="1"/>
</dbReference>
<dbReference type="OrthoDB" id="6116224at2"/>
<evidence type="ECO:0000259" key="1">
    <source>
        <dbReference type="Pfam" id="PF00535"/>
    </source>
</evidence>
<dbReference type="SUPFAM" id="SSF53448">
    <property type="entry name" value="Nucleotide-diphospho-sugar transferases"/>
    <property type="match status" value="1"/>
</dbReference>
<dbReference type="PANTHER" id="PTHR43685:SF2">
    <property type="entry name" value="GLYCOSYLTRANSFERASE 2-LIKE DOMAIN-CONTAINING PROTEIN"/>
    <property type="match status" value="1"/>
</dbReference>
<name>A0A1T2L3V0_9GAMM</name>
<gene>
    <name evidence="2" type="ORF">BOW53_10285</name>
</gene>
<dbReference type="EMBL" id="MPRL01000042">
    <property type="protein sequence ID" value="OOZ39754.1"/>
    <property type="molecule type" value="Genomic_DNA"/>
</dbReference>
<dbReference type="RefSeq" id="WP_078483996.1">
    <property type="nucleotide sequence ID" value="NZ_MPRL01000042.1"/>
</dbReference>
<protein>
    <recommendedName>
        <fullName evidence="1">Glycosyltransferase 2-like domain-containing protein</fullName>
    </recommendedName>
</protein>
<dbReference type="Gene3D" id="3.90.550.10">
    <property type="entry name" value="Spore Coat Polysaccharide Biosynthesis Protein SpsA, Chain A"/>
    <property type="match status" value="1"/>
</dbReference>
<dbReference type="Proteomes" id="UP000191110">
    <property type="component" value="Unassembled WGS sequence"/>
</dbReference>
<evidence type="ECO:0000313" key="3">
    <source>
        <dbReference type="Proteomes" id="UP000191110"/>
    </source>
</evidence>
<accession>A0A1T2L3V0</accession>
<evidence type="ECO:0000313" key="2">
    <source>
        <dbReference type="EMBL" id="OOZ39754.1"/>
    </source>
</evidence>
<reference evidence="2 3" key="1">
    <citation type="submission" date="2016-11" db="EMBL/GenBank/DDBJ databases">
        <title>Mixed transmission modes and dynamic genome evolution in an obligate animal-bacterial symbiosis.</title>
        <authorList>
            <person name="Russell S.L."/>
            <person name="Corbett-Detig R.B."/>
            <person name="Cavanaugh C.M."/>
        </authorList>
    </citation>
    <scope>NUCLEOTIDE SEQUENCE [LARGE SCALE GENOMIC DNA]</scope>
    <source>
        <strain evidence="2">Sveles-Q1</strain>
    </source>
</reference>
<comment type="caution">
    <text evidence="2">The sequence shown here is derived from an EMBL/GenBank/DDBJ whole genome shotgun (WGS) entry which is preliminary data.</text>
</comment>
<keyword evidence="3" id="KW-1185">Reference proteome</keyword>
<organism evidence="2 3">
    <name type="scientific">Solemya pervernicosa gill symbiont</name>
    <dbReference type="NCBI Taxonomy" id="642797"/>
    <lineage>
        <taxon>Bacteria</taxon>
        <taxon>Pseudomonadati</taxon>
        <taxon>Pseudomonadota</taxon>
        <taxon>Gammaproteobacteria</taxon>
        <taxon>sulfur-oxidizing symbionts</taxon>
    </lineage>
</organism>
<dbReference type="Pfam" id="PF00535">
    <property type="entry name" value="Glycos_transf_2"/>
    <property type="match status" value="1"/>
</dbReference>
<sequence length="316" mass="35998">MKLVITVCTRERETLLANCMASILELVIPDGVSLAVVVVENDIEPRNSDAIERLGAESEIEFHYVHESRIGIPIARNRACDEAIKISADWIAFIDDDEQLTPTWLVKMVAAMGTHPADVYTGPVEPQIDVEMSEWMAPRTRKHRPTGLSLETAATNNTLLSAEILQRFGEKLRFDEVMRYTGGSDTRFFYQLTDMGGTICWVDDAVVEERFGKERVTYRWHLQRSLRCGAHDVYIHTMRRGRLATIKKYLFKVLRRLPRGIVMILMAPLLRLKYSREEVGRWVLNALKLIASSTGTLLAFFGVNPAPYKRVKDGDR</sequence>
<feature type="domain" description="Glycosyltransferase 2-like" evidence="1">
    <location>
        <begin position="5"/>
        <end position="140"/>
    </location>
</feature>
<dbReference type="CDD" id="cd00761">
    <property type="entry name" value="Glyco_tranf_GTA_type"/>
    <property type="match status" value="1"/>
</dbReference>
<dbReference type="InterPro" id="IPR029044">
    <property type="entry name" value="Nucleotide-diphossugar_trans"/>
</dbReference>
<dbReference type="InterPro" id="IPR050834">
    <property type="entry name" value="Glycosyltransf_2"/>
</dbReference>